<sequence>MEPKEEVTTERQLSPSLVSSSTPPFYSALVPAPRTTTPNPGLLNDQTLHQSRNNQTHPYHLKNQPKQGKGIHTKTNGNKEPIGNRKAAAQTNPSSLNQTQQARSNAHSKKQHDKPSSYQQWEKSESQDLS</sequence>
<organism evidence="2 3">
    <name type="scientific">Puccinia coronata f. sp. avenae</name>
    <dbReference type="NCBI Taxonomy" id="200324"/>
    <lineage>
        <taxon>Eukaryota</taxon>
        <taxon>Fungi</taxon>
        <taxon>Dikarya</taxon>
        <taxon>Basidiomycota</taxon>
        <taxon>Pucciniomycotina</taxon>
        <taxon>Pucciniomycetes</taxon>
        <taxon>Pucciniales</taxon>
        <taxon>Pucciniaceae</taxon>
        <taxon>Puccinia</taxon>
    </lineage>
</organism>
<feature type="compositionally biased region" description="Polar residues" evidence="1">
    <location>
        <begin position="89"/>
        <end position="105"/>
    </location>
</feature>
<accession>A0A2N5VUD5</accession>
<evidence type="ECO:0000256" key="1">
    <source>
        <dbReference type="SAM" id="MobiDB-lite"/>
    </source>
</evidence>
<feature type="compositionally biased region" description="Polar residues" evidence="1">
    <location>
        <begin position="34"/>
        <end position="57"/>
    </location>
</feature>
<protein>
    <submittedName>
        <fullName evidence="2">Uncharacterized protein</fullName>
    </submittedName>
</protein>
<keyword evidence="3" id="KW-1185">Reference proteome</keyword>
<comment type="caution">
    <text evidence="2">The sequence shown here is derived from an EMBL/GenBank/DDBJ whole genome shotgun (WGS) entry which is preliminary data.</text>
</comment>
<dbReference type="Proteomes" id="UP000235388">
    <property type="component" value="Unassembled WGS sequence"/>
</dbReference>
<gene>
    <name evidence="2" type="ORF">PCANC_06687</name>
</gene>
<evidence type="ECO:0000313" key="3">
    <source>
        <dbReference type="Proteomes" id="UP000235388"/>
    </source>
</evidence>
<evidence type="ECO:0000313" key="2">
    <source>
        <dbReference type="EMBL" id="PLW53581.1"/>
    </source>
</evidence>
<feature type="compositionally biased region" description="Low complexity" evidence="1">
    <location>
        <begin position="13"/>
        <end position="24"/>
    </location>
</feature>
<feature type="region of interest" description="Disordered" evidence="1">
    <location>
        <begin position="1"/>
        <end position="130"/>
    </location>
</feature>
<name>A0A2N5VUD5_9BASI</name>
<dbReference type="EMBL" id="PGCJ01000059">
    <property type="protein sequence ID" value="PLW53581.1"/>
    <property type="molecule type" value="Genomic_DNA"/>
</dbReference>
<dbReference type="AlphaFoldDB" id="A0A2N5VUD5"/>
<reference evidence="2 3" key="1">
    <citation type="submission" date="2017-11" db="EMBL/GenBank/DDBJ databases">
        <title>De novo assembly and phasing of dikaryotic genomes from two isolates of Puccinia coronata f. sp. avenae, the causal agent of oat crown rust.</title>
        <authorList>
            <person name="Miller M.E."/>
            <person name="Zhang Y."/>
            <person name="Omidvar V."/>
            <person name="Sperschneider J."/>
            <person name="Schwessinger B."/>
            <person name="Raley C."/>
            <person name="Palmer J.M."/>
            <person name="Garnica D."/>
            <person name="Upadhyaya N."/>
            <person name="Rathjen J."/>
            <person name="Taylor J.M."/>
            <person name="Park R.F."/>
            <person name="Dodds P.N."/>
            <person name="Hirsch C.D."/>
            <person name="Kianian S.F."/>
            <person name="Figueroa M."/>
        </authorList>
    </citation>
    <scope>NUCLEOTIDE SEQUENCE [LARGE SCALE GENOMIC DNA]</scope>
    <source>
        <strain evidence="2">12NC29</strain>
    </source>
</reference>
<proteinExistence type="predicted"/>